<evidence type="ECO:0000256" key="2">
    <source>
        <dbReference type="SAM" id="MobiDB-lite"/>
    </source>
</evidence>
<dbReference type="RefSeq" id="WP_114533055.1">
    <property type="nucleotide sequence ID" value="NZ_JBHYWK010000031.1"/>
</dbReference>
<dbReference type="OrthoDB" id="9812086at2"/>
<dbReference type="GO" id="GO:0016627">
    <property type="term" value="F:oxidoreductase activity, acting on the CH-CH group of donors"/>
    <property type="evidence" value="ECO:0007669"/>
    <property type="project" value="TreeGrafter"/>
</dbReference>
<dbReference type="SUPFAM" id="SSF50475">
    <property type="entry name" value="FMN-binding split barrel"/>
    <property type="match status" value="1"/>
</dbReference>
<organism evidence="4 5">
    <name type="scientific">Streptomyces parvulus</name>
    <dbReference type="NCBI Taxonomy" id="146923"/>
    <lineage>
        <taxon>Bacteria</taxon>
        <taxon>Bacillati</taxon>
        <taxon>Actinomycetota</taxon>
        <taxon>Actinomycetes</taxon>
        <taxon>Kitasatosporales</taxon>
        <taxon>Streptomycetaceae</taxon>
        <taxon>Streptomyces</taxon>
    </lineage>
</organism>
<dbReference type="InterPro" id="IPR012349">
    <property type="entry name" value="Split_barrel_FMN-bd"/>
</dbReference>
<dbReference type="InterPro" id="IPR011576">
    <property type="entry name" value="Pyridox_Oxase_N"/>
</dbReference>
<dbReference type="Proteomes" id="UP000253742">
    <property type="component" value="Unassembled WGS sequence"/>
</dbReference>
<dbReference type="AlphaFoldDB" id="A0A369UVP2"/>
<dbReference type="Gene3D" id="2.30.110.10">
    <property type="entry name" value="Electron Transport, Fmn-binding Protein, Chain A"/>
    <property type="match status" value="1"/>
</dbReference>
<gene>
    <name evidence="4" type="ORF">DVZ84_34550</name>
</gene>
<evidence type="ECO:0000313" key="4">
    <source>
        <dbReference type="EMBL" id="RDD84581.1"/>
    </source>
</evidence>
<feature type="domain" description="Pyridoxamine 5'-phosphate oxidase N-terminal" evidence="3">
    <location>
        <begin position="6"/>
        <end position="105"/>
    </location>
</feature>
<sequence>MKLAPHDMRSRLERERSVRLGTVDESGGAHMVPVIFVVDGDVFYSPTDRPKNGAPRPKRLRNLDRDPRVTVLADLYDDDWLKAWWVRLRGTARIIGEGPERTRALGLLDGKYPQFDGPRYLTDGGPVLAVDIKDWLGWAFSDQPAPAPSPALRRRPWHRRWRRSG</sequence>
<dbReference type="InterPro" id="IPR052019">
    <property type="entry name" value="F420H2_bilvrd_red/Heme_oxyg"/>
</dbReference>
<dbReference type="Pfam" id="PF01243">
    <property type="entry name" value="PNPOx_N"/>
    <property type="match status" value="1"/>
</dbReference>
<protein>
    <submittedName>
        <fullName evidence="4">TIGR03668 family PPOX class F420-dependent oxidoreductase</fullName>
    </submittedName>
</protein>
<feature type="region of interest" description="Disordered" evidence="2">
    <location>
        <begin position="144"/>
        <end position="165"/>
    </location>
</feature>
<proteinExistence type="predicted"/>
<feature type="compositionally biased region" description="Basic residues" evidence="2">
    <location>
        <begin position="152"/>
        <end position="165"/>
    </location>
</feature>
<dbReference type="PANTHER" id="PTHR35176:SF2">
    <property type="entry name" value="F420H(2)-DEPENDENT REDUCTASE RV1155"/>
    <property type="match status" value="1"/>
</dbReference>
<name>A0A369UVP2_9ACTN</name>
<evidence type="ECO:0000256" key="1">
    <source>
        <dbReference type="ARBA" id="ARBA00023002"/>
    </source>
</evidence>
<dbReference type="GO" id="GO:0005829">
    <property type="term" value="C:cytosol"/>
    <property type="evidence" value="ECO:0007669"/>
    <property type="project" value="TreeGrafter"/>
</dbReference>
<keyword evidence="1" id="KW-0560">Oxidoreductase</keyword>
<dbReference type="GO" id="GO:0070967">
    <property type="term" value="F:coenzyme F420 binding"/>
    <property type="evidence" value="ECO:0007669"/>
    <property type="project" value="TreeGrafter"/>
</dbReference>
<dbReference type="PANTHER" id="PTHR35176">
    <property type="entry name" value="HEME OXYGENASE HI_0854-RELATED"/>
    <property type="match status" value="1"/>
</dbReference>
<dbReference type="EMBL" id="QQBH01000039">
    <property type="protein sequence ID" value="RDD84581.1"/>
    <property type="molecule type" value="Genomic_DNA"/>
</dbReference>
<evidence type="ECO:0000259" key="3">
    <source>
        <dbReference type="Pfam" id="PF01243"/>
    </source>
</evidence>
<comment type="caution">
    <text evidence="4">The sequence shown here is derived from an EMBL/GenBank/DDBJ whole genome shotgun (WGS) entry which is preliminary data.</text>
</comment>
<evidence type="ECO:0000313" key="5">
    <source>
        <dbReference type="Proteomes" id="UP000253742"/>
    </source>
</evidence>
<accession>A0A369UVP2</accession>
<reference evidence="4 5" key="1">
    <citation type="submission" date="2018-07" db="EMBL/GenBank/DDBJ databases">
        <title>Genome guided investigation of antibiotics producing actinomycetales strain isolated from a Macau mangrove ecosystem.</title>
        <authorList>
            <person name="Hu D."/>
        </authorList>
    </citation>
    <scope>NUCLEOTIDE SEQUENCE [LARGE SCALE GENOMIC DNA]</scope>
    <source>
        <strain evidence="4 5">2297</strain>
    </source>
</reference>